<dbReference type="InterPro" id="IPR048422">
    <property type="entry name" value="NOA1/YqeH-like_C"/>
</dbReference>
<dbReference type="PROSITE" id="PS51721">
    <property type="entry name" value="G_CP"/>
    <property type="match status" value="1"/>
</dbReference>
<dbReference type="SUPFAM" id="SSF52540">
    <property type="entry name" value="P-loop containing nucleoside triphosphate hydrolases"/>
    <property type="match status" value="1"/>
</dbReference>
<dbReference type="NCBIfam" id="TIGR03597">
    <property type="entry name" value="GTPase_YqeH"/>
    <property type="match status" value="1"/>
</dbReference>
<dbReference type="PANTHER" id="PTHR46434">
    <property type="entry name" value="GENETIC INTERACTOR OF PROHIBITINS 3, MITOCHONDRIAL"/>
    <property type="match status" value="1"/>
</dbReference>
<evidence type="ECO:0000313" key="2">
    <source>
        <dbReference type="EMBL" id="TLS53706.1"/>
    </source>
</evidence>
<evidence type="ECO:0000313" key="3">
    <source>
        <dbReference type="Proteomes" id="UP000309676"/>
    </source>
</evidence>
<dbReference type="EMBL" id="VCIW01000002">
    <property type="protein sequence ID" value="TLS53706.1"/>
    <property type="molecule type" value="Genomic_DNA"/>
</dbReference>
<dbReference type="Pfam" id="PF21516">
    <property type="entry name" value="YqeH-like_C"/>
    <property type="match status" value="1"/>
</dbReference>
<evidence type="ECO:0000259" key="1">
    <source>
        <dbReference type="PROSITE" id="PS51721"/>
    </source>
</evidence>
<dbReference type="Proteomes" id="UP000309676">
    <property type="component" value="Unassembled WGS sequence"/>
</dbReference>
<protein>
    <submittedName>
        <fullName evidence="2">Ribosome biogenesis GTPase YqeH</fullName>
    </submittedName>
</protein>
<reference evidence="2 3" key="1">
    <citation type="submission" date="2019-05" db="EMBL/GenBank/DDBJ databases">
        <authorList>
            <person name="Narsing Rao M.P."/>
            <person name="Li W.J."/>
        </authorList>
    </citation>
    <scope>NUCLEOTIDE SEQUENCE [LARGE SCALE GENOMIC DNA]</scope>
    <source>
        <strain evidence="2 3">SYSU_K30003</strain>
    </source>
</reference>
<accession>A0A5R9GGZ2</accession>
<dbReference type="Pfam" id="PF01926">
    <property type="entry name" value="MMR_HSR1"/>
    <property type="match status" value="1"/>
</dbReference>
<dbReference type="CDD" id="cd01855">
    <property type="entry name" value="YqeH"/>
    <property type="match status" value="1"/>
</dbReference>
<dbReference type="InterPro" id="IPR050896">
    <property type="entry name" value="Mito_lipid_metab_GTPase"/>
</dbReference>
<dbReference type="InterPro" id="IPR027417">
    <property type="entry name" value="P-loop_NTPase"/>
</dbReference>
<keyword evidence="3" id="KW-1185">Reference proteome</keyword>
<dbReference type="RefSeq" id="WP_138193023.1">
    <property type="nucleotide sequence ID" value="NZ_VCIW01000002.1"/>
</dbReference>
<feature type="domain" description="CP-type G" evidence="1">
    <location>
        <begin position="65"/>
        <end position="228"/>
    </location>
</feature>
<dbReference type="GO" id="GO:0005525">
    <property type="term" value="F:GTP binding"/>
    <property type="evidence" value="ECO:0007669"/>
    <property type="project" value="InterPro"/>
</dbReference>
<dbReference type="AlphaFoldDB" id="A0A5R9GGZ2"/>
<proteinExistence type="predicted"/>
<name>A0A5R9GGZ2_9BACL</name>
<sequence length="374" mass="40807">MAKPNAAAGPRCAGCGIAVQAENKGALGYVPKAALERSPLVCQRCFRMKHYNEASSVTPDQGEFLRLLNGVGGTDSLVVHIVDIYDFEGSLIGGLQRFVGANPVVLVVNKIDLLPPGINPNRIRNWVQQRAKEEGLRTVEVLLVSAKRGTGFERLAETLESHRRGRDVYIVGATNVGKSSLVNRLISDYSDLDAEVTVSSYPGTTLDLIHIPLDDEASVIDTPGIVYDTRLTERVPKAYLDMIVPNKPVKPATYQLDAEQTLYFGALARFDFVEGAHQSFTCYVSPSLTIHRTKLARADALYADHAGELLQPPTKEDLASMPPLTKHRFRIKPGEEVDLYISGLGWIRANGKSGAIVDVHAPKGVKTIMRPALI</sequence>
<dbReference type="InterPro" id="IPR019988">
    <property type="entry name" value="GTP-bd_ribosome_bgen_YqeH"/>
</dbReference>
<dbReference type="InterPro" id="IPR030378">
    <property type="entry name" value="G_CP_dom"/>
</dbReference>
<gene>
    <name evidence="2" type="primary">yqeH</name>
    <name evidence="2" type="ORF">FE782_05395</name>
</gene>
<dbReference type="InterPro" id="IPR006073">
    <property type="entry name" value="GTP-bd"/>
</dbReference>
<comment type="caution">
    <text evidence="2">The sequence shown here is derived from an EMBL/GenBank/DDBJ whole genome shotgun (WGS) entry which is preliminary data.</text>
</comment>
<dbReference type="OrthoDB" id="9773841at2"/>
<organism evidence="2 3">
    <name type="scientific">Paenibacillus antri</name>
    <dbReference type="NCBI Taxonomy" id="2582848"/>
    <lineage>
        <taxon>Bacteria</taxon>
        <taxon>Bacillati</taxon>
        <taxon>Bacillota</taxon>
        <taxon>Bacilli</taxon>
        <taxon>Bacillales</taxon>
        <taxon>Paenibacillaceae</taxon>
        <taxon>Paenibacillus</taxon>
    </lineage>
</organism>
<dbReference type="PANTHER" id="PTHR46434:SF1">
    <property type="entry name" value="GENETIC INTERACTOR OF PROHIBITINS 3, MITOCHONDRIAL"/>
    <property type="match status" value="1"/>
</dbReference>
<dbReference type="Gene3D" id="3.40.50.300">
    <property type="entry name" value="P-loop containing nucleotide triphosphate hydrolases"/>
    <property type="match status" value="1"/>
</dbReference>